<feature type="domain" description="PiggyBac transposable element-derived protein" evidence="1">
    <location>
        <begin position="41"/>
        <end position="108"/>
    </location>
</feature>
<evidence type="ECO:0000259" key="1">
    <source>
        <dbReference type="Pfam" id="PF13843"/>
    </source>
</evidence>
<proteinExistence type="predicted"/>
<dbReference type="PANTHER" id="PTHR46599:SF3">
    <property type="entry name" value="PIGGYBAC TRANSPOSABLE ELEMENT-DERIVED PROTEIN 4"/>
    <property type="match status" value="1"/>
</dbReference>
<sequence length="254" mass="28450">MAASVTRTLKRKSDLIGKKERSAHKIEKVILASDSNQSINQGYENKGHVVYMDNFYSSVTLYDSLRERKIGDTGTVRINRRGLPEDMRCTRPKRGHLSAEFEKYMLDARSSVRSLVTSFRWALPLREWDSSNLAASKRLYSRELRTWPQMSRMIASHGACLWIAESQNCLIFEGTDMKIGSAAKGLNAQRLQNTAFLDSANDLPFVNATTDGVVRDPSAFSITFACLPSITAKQELVVPRSIPMTAPLTPSDLK</sequence>
<evidence type="ECO:0000313" key="2">
    <source>
        <dbReference type="EMBL" id="KAG8236813.1"/>
    </source>
</evidence>
<dbReference type="OrthoDB" id="122438at2759"/>
<organism evidence="2 3">
    <name type="scientific">Ladona fulva</name>
    <name type="common">Scarce chaser dragonfly</name>
    <name type="synonym">Libellula fulva</name>
    <dbReference type="NCBI Taxonomy" id="123851"/>
    <lineage>
        <taxon>Eukaryota</taxon>
        <taxon>Metazoa</taxon>
        <taxon>Ecdysozoa</taxon>
        <taxon>Arthropoda</taxon>
        <taxon>Hexapoda</taxon>
        <taxon>Insecta</taxon>
        <taxon>Pterygota</taxon>
        <taxon>Palaeoptera</taxon>
        <taxon>Odonata</taxon>
        <taxon>Epiprocta</taxon>
        <taxon>Anisoptera</taxon>
        <taxon>Libelluloidea</taxon>
        <taxon>Libellulidae</taxon>
        <taxon>Ladona</taxon>
    </lineage>
</organism>
<accession>A0A8K0KM44</accession>
<dbReference type="Pfam" id="PF13843">
    <property type="entry name" value="DDE_Tnp_1_7"/>
    <property type="match status" value="1"/>
</dbReference>
<protein>
    <recommendedName>
        <fullName evidence="1">PiggyBac transposable element-derived protein domain-containing protein</fullName>
    </recommendedName>
</protein>
<dbReference type="PANTHER" id="PTHR46599">
    <property type="entry name" value="PIGGYBAC TRANSPOSABLE ELEMENT-DERIVED PROTEIN 4"/>
    <property type="match status" value="1"/>
</dbReference>
<gene>
    <name evidence="2" type="ORF">J437_LFUL014079</name>
</gene>
<dbReference type="InterPro" id="IPR029526">
    <property type="entry name" value="PGBD"/>
</dbReference>
<reference evidence="2" key="1">
    <citation type="submission" date="2013-04" db="EMBL/GenBank/DDBJ databases">
        <authorList>
            <person name="Qu J."/>
            <person name="Murali S.C."/>
            <person name="Bandaranaike D."/>
            <person name="Bellair M."/>
            <person name="Blankenburg K."/>
            <person name="Chao H."/>
            <person name="Dinh H."/>
            <person name="Doddapaneni H."/>
            <person name="Downs B."/>
            <person name="Dugan-Rocha S."/>
            <person name="Elkadiri S."/>
            <person name="Gnanaolivu R.D."/>
            <person name="Hernandez B."/>
            <person name="Javaid M."/>
            <person name="Jayaseelan J.C."/>
            <person name="Lee S."/>
            <person name="Li M."/>
            <person name="Ming W."/>
            <person name="Munidasa M."/>
            <person name="Muniz J."/>
            <person name="Nguyen L."/>
            <person name="Ongeri F."/>
            <person name="Osuji N."/>
            <person name="Pu L.-L."/>
            <person name="Puazo M."/>
            <person name="Qu C."/>
            <person name="Quiroz J."/>
            <person name="Raj R."/>
            <person name="Weissenberger G."/>
            <person name="Xin Y."/>
            <person name="Zou X."/>
            <person name="Han Y."/>
            <person name="Richards S."/>
            <person name="Worley K."/>
            <person name="Muzny D."/>
            <person name="Gibbs R."/>
        </authorList>
    </citation>
    <scope>NUCLEOTIDE SEQUENCE</scope>
    <source>
        <strain evidence="2">Sampled in the wild</strain>
    </source>
</reference>
<dbReference type="Proteomes" id="UP000792457">
    <property type="component" value="Unassembled WGS sequence"/>
</dbReference>
<comment type="caution">
    <text evidence="2">The sequence shown here is derived from an EMBL/GenBank/DDBJ whole genome shotgun (WGS) entry which is preliminary data.</text>
</comment>
<reference evidence="2" key="2">
    <citation type="submission" date="2017-10" db="EMBL/GenBank/DDBJ databases">
        <title>Ladona fulva Genome sequencing and assembly.</title>
        <authorList>
            <person name="Murali S."/>
            <person name="Richards S."/>
            <person name="Bandaranaike D."/>
            <person name="Bellair M."/>
            <person name="Blankenburg K."/>
            <person name="Chao H."/>
            <person name="Dinh H."/>
            <person name="Doddapaneni H."/>
            <person name="Dugan-Rocha S."/>
            <person name="Elkadiri S."/>
            <person name="Gnanaolivu R."/>
            <person name="Hernandez B."/>
            <person name="Skinner E."/>
            <person name="Javaid M."/>
            <person name="Lee S."/>
            <person name="Li M."/>
            <person name="Ming W."/>
            <person name="Munidasa M."/>
            <person name="Muniz J."/>
            <person name="Nguyen L."/>
            <person name="Hughes D."/>
            <person name="Osuji N."/>
            <person name="Pu L.-L."/>
            <person name="Puazo M."/>
            <person name="Qu C."/>
            <person name="Quiroz J."/>
            <person name="Raj R."/>
            <person name="Weissenberger G."/>
            <person name="Xin Y."/>
            <person name="Zou X."/>
            <person name="Han Y."/>
            <person name="Worley K."/>
            <person name="Muzny D."/>
            <person name="Gibbs R."/>
        </authorList>
    </citation>
    <scope>NUCLEOTIDE SEQUENCE</scope>
    <source>
        <strain evidence="2">Sampled in the wild</strain>
    </source>
</reference>
<name>A0A8K0KM44_LADFU</name>
<dbReference type="AlphaFoldDB" id="A0A8K0KM44"/>
<evidence type="ECO:0000313" key="3">
    <source>
        <dbReference type="Proteomes" id="UP000792457"/>
    </source>
</evidence>
<keyword evidence="3" id="KW-1185">Reference proteome</keyword>
<dbReference type="EMBL" id="KZ309083">
    <property type="protein sequence ID" value="KAG8236813.1"/>
    <property type="molecule type" value="Genomic_DNA"/>
</dbReference>